<dbReference type="EMBL" id="CM008052">
    <property type="protein sequence ID" value="PVH35496.1"/>
    <property type="molecule type" value="Genomic_DNA"/>
</dbReference>
<name>A0A2T8ICX7_9POAL</name>
<keyword evidence="1" id="KW-0472">Membrane</keyword>
<feature type="transmembrane region" description="Helical" evidence="1">
    <location>
        <begin position="7"/>
        <end position="26"/>
    </location>
</feature>
<reference evidence="2" key="1">
    <citation type="submission" date="2018-04" db="EMBL/GenBank/DDBJ databases">
        <title>WGS assembly of Panicum hallii.</title>
        <authorList>
            <person name="Lovell J."/>
            <person name="Jenkins J."/>
            <person name="Lowry D."/>
            <person name="Mamidi S."/>
            <person name="Sreedasyam A."/>
            <person name="Weng X."/>
            <person name="Barry K."/>
            <person name="Bonette J."/>
            <person name="Campitelli B."/>
            <person name="Daum C."/>
            <person name="Gordon S."/>
            <person name="Gould B."/>
            <person name="Lipzen A."/>
            <person name="Macqueen A."/>
            <person name="Palacio-Mejia J."/>
            <person name="Plott C."/>
            <person name="Shakirov E."/>
            <person name="Shu S."/>
            <person name="Yoshinaga Y."/>
            <person name="Zane M."/>
            <person name="Rokhsar D."/>
            <person name="Grimwood J."/>
            <person name="Schmutz J."/>
            <person name="Juenger T."/>
        </authorList>
    </citation>
    <scope>NUCLEOTIDE SEQUENCE [LARGE SCALE GENOMIC DNA]</scope>
    <source>
        <strain evidence="2">FIL2</strain>
    </source>
</reference>
<sequence length="196" mass="20455">MGSGGPMFAGLCIVVAIVVVVVIYVFYVVVSVALWVSMVSDMLVVGYRSLPRGLRVSTLGGVTTLERNLSDLCGMCRGTMEAGEKVRTLSCNQVFHCGDSEKYQGNIDKWFLVAPRMVCPICDRIPHPVLPWRAPPPSSGLGGDATAAVVVGTGEGTAAGVVVRVGGDSTTAVVVGVEGATTAVIAVDIRDRALME</sequence>
<dbReference type="AlphaFoldDB" id="A0A2T8ICX7"/>
<gene>
    <name evidence="2" type="ORF">PAHAL_7G199700</name>
</gene>
<evidence type="ECO:0000313" key="2">
    <source>
        <dbReference type="EMBL" id="PVH35496.1"/>
    </source>
</evidence>
<dbReference type="InterPro" id="IPR013083">
    <property type="entry name" value="Znf_RING/FYVE/PHD"/>
</dbReference>
<protein>
    <recommendedName>
        <fullName evidence="3">RING-type domain-containing protein</fullName>
    </recommendedName>
</protein>
<dbReference type="Gramene" id="PVH35496">
    <property type="protein sequence ID" value="PVH35496"/>
    <property type="gene ID" value="PAHAL_7G199700"/>
</dbReference>
<accession>A0A2T8ICX7</accession>
<evidence type="ECO:0000256" key="1">
    <source>
        <dbReference type="SAM" id="Phobius"/>
    </source>
</evidence>
<dbReference type="SUPFAM" id="SSF57850">
    <property type="entry name" value="RING/U-box"/>
    <property type="match status" value="1"/>
</dbReference>
<dbReference type="Gene3D" id="3.30.40.10">
    <property type="entry name" value="Zinc/RING finger domain, C3HC4 (zinc finger)"/>
    <property type="match status" value="1"/>
</dbReference>
<keyword evidence="1" id="KW-1133">Transmembrane helix</keyword>
<organism evidence="2">
    <name type="scientific">Panicum hallii</name>
    <dbReference type="NCBI Taxonomy" id="206008"/>
    <lineage>
        <taxon>Eukaryota</taxon>
        <taxon>Viridiplantae</taxon>
        <taxon>Streptophyta</taxon>
        <taxon>Embryophyta</taxon>
        <taxon>Tracheophyta</taxon>
        <taxon>Spermatophyta</taxon>
        <taxon>Magnoliopsida</taxon>
        <taxon>Liliopsida</taxon>
        <taxon>Poales</taxon>
        <taxon>Poaceae</taxon>
        <taxon>PACMAD clade</taxon>
        <taxon>Panicoideae</taxon>
        <taxon>Panicodae</taxon>
        <taxon>Paniceae</taxon>
        <taxon>Panicinae</taxon>
        <taxon>Panicum</taxon>
        <taxon>Panicum sect. Panicum</taxon>
    </lineage>
</organism>
<proteinExistence type="predicted"/>
<evidence type="ECO:0008006" key="3">
    <source>
        <dbReference type="Google" id="ProtNLM"/>
    </source>
</evidence>
<dbReference type="Proteomes" id="UP000243499">
    <property type="component" value="Chromosome 7"/>
</dbReference>
<keyword evidence="1" id="KW-0812">Transmembrane</keyword>